<dbReference type="Pfam" id="PF13444">
    <property type="entry name" value="Acetyltransf_5"/>
    <property type="match status" value="1"/>
</dbReference>
<dbReference type="AlphaFoldDB" id="A0A0A2FGQ7"/>
<dbReference type="KEGG" id="pcre:NCTC12858_00475"/>
<evidence type="ECO:0000256" key="5">
    <source>
        <dbReference type="ARBA" id="ARBA00023315"/>
    </source>
</evidence>
<protein>
    <submittedName>
        <fullName evidence="6">Hemolysin</fullName>
    </submittedName>
</protein>
<dbReference type="STRING" id="393921.HQ45_05505"/>
<dbReference type="PANTHER" id="PTHR37323:SF1">
    <property type="entry name" value="L-ORNITHINE N(ALPHA)-ACYLTRANSFERASE"/>
    <property type="match status" value="1"/>
</dbReference>
<dbReference type="RefSeq" id="WP_023936680.1">
    <property type="nucleotide sequence ID" value="NZ_FUXH01000012.1"/>
</dbReference>
<organism evidence="6 8">
    <name type="scientific">Porphyromonas crevioricanis</name>
    <dbReference type="NCBI Taxonomy" id="393921"/>
    <lineage>
        <taxon>Bacteria</taxon>
        <taxon>Pseudomonadati</taxon>
        <taxon>Bacteroidota</taxon>
        <taxon>Bacteroidia</taxon>
        <taxon>Bacteroidales</taxon>
        <taxon>Porphyromonadaceae</taxon>
        <taxon>Porphyromonas</taxon>
    </lineage>
</organism>
<dbReference type="Proteomes" id="UP000030136">
    <property type="component" value="Unassembled WGS sequence"/>
</dbReference>
<dbReference type="GO" id="GO:0006629">
    <property type="term" value="P:lipid metabolic process"/>
    <property type="evidence" value="ECO:0007669"/>
    <property type="project" value="UniProtKB-KW"/>
</dbReference>
<dbReference type="SUPFAM" id="SSF55729">
    <property type="entry name" value="Acyl-CoA N-acyltransferases (Nat)"/>
    <property type="match status" value="1"/>
</dbReference>
<evidence type="ECO:0000313" key="6">
    <source>
        <dbReference type="EMBL" id="KGN96346.1"/>
    </source>
</evidence>
<accession>A0A0A2FGQ7</accession>
<evidence type="ECO:0000313" key="8">
    <source>
        <dbReference type="Proteomes" id="UP000030136"/>
    </source>
</evidence>
<evidence type="ECO:0000313" key="7">
    <source>
        <dbReference type="EMBL" id="SQH72649.1"/>
    </source>
</evidence>
<evidence type="ECO:0000313" key="9">
    <source>
        <dbReference type="Proteomes" id="UP000249300"/>
    </source>
</evidence>
<name>A0A0A2FGQ7_9PORP</name>
<evidence type="ECO:0000256" key="4">
    <source>
        <dbReference type="ARBA" id="ARBA00023098"/>
    </source>
</evidence>
<keyword evidence="4" id="KW-0443">Lipid metabolism</keyword>
<dbReference type="PANTHER" id="PTHR37323">
    <property type="entry name" value="GCN5-RELATED N-ACETYLTRANSFERASE"/>
    <property type="match status" value="1"/>
</dbReference>
<evidence type="ECO:0000256" key="1">
    <source>
        <dbReference type="ARBA" id="ARBA00005189"/>
    </source>
</evidence>
<reference evidence="6 8" key="1">
    <citation type="submission" date="2014-08" db="EMBL/GenBank/DDBJ databases">
        <title>Porphyromonas crevioricanis strain:COT-253_OH1447 Genome sequencing.</title>
        <authorList>
            <person name="Wallis C."/>
            <person name="Deusch O."/>
            <person name="O'Flynn C."/>
            <person name="Davis I."/>
            <person name="Jospin G."/>
            <person name="Darling A.E."/>
            <person name="Coil D.A."/>
            <person name="Alexiev A."/>
            <person name="Horsfall A."/>
            <person name="Kirkwood N."/>
            <person name="Harris S."/>
            <person name="Eisen J.A."/>
        </authorList>
    </citation>
    <scope>NUCLEOTIDE SEQUENCE [LARGE SCALE GENOMIC DNA]</scope>
    <source>
        <strain evidence="8">COT-253 OH1447</strain>
        <strain evidence="6">COT-253_OH1447</strain>
    </source>
</reference>
<dbReference type="Proteomes" id="UP000249300">
    <property type="component" value="Chromosome 1"/>
</dbReference>
<dbReference type="EMBL" id="LS483447">
    <property type="protein sequence ID" value="SQH72649.1"/>
    <property type="molecule type" value="Genomic_DNA"/>
</dbReference>
<keyword evidence="9" id="KW-1185">Reference proteome</keyword>
<dbReference type="eggNOG" id="COG3176">
    <property type="taxonomic scope" value="Bacteria"/>
</dbReference>
<reference evidence="7 9" key="2">
    <citation type="submission" date="2018-06" db="EMBL/GenBank/DDBJ databases">
        <authorList>
            <consortium name="Pathogen Informatics"/>
            <person name="Doyle S."/>
        </authorList>
    </citation>
    <scope>NUCLEOTIDE SEQUENCE [LARGE SCALE GENOMIC DNA]</scope>
    <source>
        <strain evidence="7 9">NCTC12858</strain>
    </source>
</reference>
<dbReference type="GO" id="GO:0016746">
    <property type="term" value="F:acyltransferase activity"/>
    <property type="evidence" value="ECO:0007669"/>
    <property type="project" value="UniProtKB-KW"/>
</dbReference>
<dbReference type="InterPro" id="IPR016181">
    <property type="entry name" value="Acyl_CoA_acyltransferase"/>
</dbReference>
<dbReference type="OrthoDB" id="1113830at2"/>
<keyword evidence="5" id="KW-0012">Acyltransferase</keyword>
<sequence>MSTTDSQPQPLIPAIEPDFLIAELNPELRLRRTNRGGNEIYVFHASQAPYTMQELGRLREEAFRYHGGGTGKSCDIDEYDLDADGYLQLIVWDPVDRAIIGGYRFMLGDRVKVGTDGVPKLATAELFRFSPKFIEEYLPYTVELGRSFVAKGYQSTEKGSKAIFALDNLWDGIGALTVEYPQIRYFYGKVTMYTHYNREARNLLLYFLRKHFADTEKLITPIVPLQIEIDEARAESLFPSDDYSENYKVLNRIIRALGISIPPLVNSYMNLSPEMRVFGTVFNEHFGQVEETGIFIAVDRILDEKKKRHIESYRKEKANGKA</sequence>
<comment type="pathway">
    <text evidence="1">Lipid metabolism.</text>
</comment>
<evidence type="ECO:0000256" key="2">
    <source>
        <dbReference type="ARBA" id="ARBA00022516"/>
    </source>
</evidence>
<gene>
    <name evidence="6" type="ORF">HQ38_01770</name>
    <name evidence="7" type="ORF">NCTC12858_00475</name>
</gene>
<dbReference type="EMBL" id="JQJC01000006">
    <property type="protein sequence ID" value="KGN96346.1"/>
    <property type="molecule type" value="Genomic_DNA"/>
</dbReference>
<keyword evidence="2" id="KW-0444">Lipid biosynthesis</keyword>
<proteinExistence type="predicted"/>
<evidence type="ECO:0000256" key="3">
    <source>
        <dbReference type="ARBA" id="ARBA00022679"/>
    </source>
</evidence>
<keyword evidence="3" id="KW-0808">Transferase</keyword>
<dbReference type="InterPro" id="IPR052351">
    <property type="entry name" value="Ornithine_N-alpha-AT"/>
</dbReference>